<name>A0ABW9L2E3_9MYCO</name>
<evidence type="ECO:0000256" key="1">
    <source>
        <dbReference type="SAM" id="Phobius"/>
    </source>
</evidence>
<protein>
    <submittedName>
        <fullName evidence="2">Uncharacterized protein</fullName>
    </submittedName>
</protein>
<evidence type="ECO:0000313" key="3">
    <source>
        <dbReference type="Proteomes" id="UP001635816"/>
    </source>
</evidence>
<evidence type="ECO:0000313" key="2">
    <source>
        <dbReference type="EMBL" id="MFN6541860.1"/>
    </source>
</evidence>
<sequence length="206" mass="21798">MTARFATLERQCLLFAIGSSFFALATVPGFPALAGAGATNALCFVGSWFFTTAAGVQLVLAGRGLGWWSAATQFAGTLLFNLSTGVAVWAHAVLAERRFVWAPDATGSLAFLISGVLAVLAVGMWSPKSVDWQAAWINLAGCMAFGVSALAAFVRKTGVTVDERLANFGTFVGALCFLAAALLVQPRLSKRFTRASDRRTAESHRE</sequence>
<feature type="transmembrane region" description="Helical" evidence="1">
    <location>
        <begin position="165"/>
        <end position="184"/>
    </location>
</feature>
<feature type="transmembrane region" description="Helical" evidence="1">
    <location>
        <begin position="74"/>
        <end position="94"/>
    </location>
</feature>
<keyword evidence="3" id="KW-1185">Reference proteome</keyword>
<dbReference type="RefSeq" id="WP_409542469.1">
    <property type="nucleotide sequence ID" value="NZ_JBKBDD010000001.1"/>
</dbReference>
<accession>A0ABW9L2E3</accession>
<feature type="transmembrane region" description="Helical" evidence="1">
    <location>
        <begin position="39"/>
        <end position="62"/>
    </location>
</feature>
<keyword evidence="1" id="KW-1133">Transmembrane helix</keyword>
<dbReference type="Proteomes" id="UP001635816">
    <property type="component" value="Unassembled WGS sequence"/>
</dbReference>
<feature type="transmembrane region" description="Helical" evidence="1">
    <location>
        <begin position="100"/>
        <end position="122"/>
    </location>
</feature>
<gene>
    <name evidence="2" type="ORF">ACK4CT_01585</name>
</gene>
<feature type="transmembrane region" description="Helical" evidence="1">
    <location>
        <begin position="12"/>
        <end position="33"/>
    </location>
</feature>
<comment type="caution">
    <text evidence="2">The sequence shown here is derived from an EMBL/GenBank/DDBJ whole genome shotgun (WGS) entry which is preliminary data.</text>
</comment>
<dbReference type="EMBL" id="JBKBDD010000001">
    <property type="protein sequence ID" value="MFN6541860.1"/>
    <property type="molecule type" value="Genomic_DNA"/>
</dbReference>
<organism evidence="2 3">
    <name type="scientific">Mycolicibacterium nivoides</name>
    <dbReference type="NCBI Taxonomy" id="2487344"/>
    <lineage>
        <taxon>Bacteria</taxon>
        <taxon>Bacillati</taxon>
        <taxon>Actinomycetota</taxon>
        <taxon>Actinomycetes</taxon>
        <taxon>Mycobacteriales</taxon>
        <taxon>Mycobacteriaceae</taxon>
        <taxon>Mycolicibacterium</taxon>
    </lineage>
</organism>
<feature type="transmembrane region" description="Helical" evidence="1">
    <location>
        <begin position="134"/>
        <end position="153"/>
    </location>
</feature>
<keyword evidence="1" id="KW-0812">Transmembrane</keyword>
<keyword evidence="1" id="KW-0472">Membrane</keyword>
<reference evidence="2 3" key="1">
    <citation type="submission" date="2024-12" db="EMBL/GenBank/DDBJ databases">
        <title>The coexistence of Mycolicibacterium septicum and Mycolicibacterium nivoides in clinical samples.</title>
        <authorList>
            <person name="Wang C."/>
            <person name="Feng Y."/>
            <person name="Zong Z."/>
        </authorList>
    </citation>
    <scope>NUCLEOTIDE SEQUENCE [LARGE SCALE GENOMIC DNA]</scope>
    <source>
        <strain evidence="2 3">120309</strain>
    </source>
</reference>
<proteinExistence type="predicted"/>